<proteinExistence type="predicted"/>
<dbReference type="EMBL" id="JAJOMB010000001">
    <property type="protein sequence ID" value="MCD5309301.1"/>
    <property type="molecule type" value="Genomic_DNA"/>
</dbReference>
<protein>
    <submittedName>
        <fullName evidence="1">Uncharacterized protein</fullName>
    </submittedName>
</protein>
<dbReference type="AlphaFoldDB" id="A0A9X1N8S4"/>
<dbReference type="Proteomes" id="UP001138997">
    <property type="component" value="Unassembled WGS sequence"/>
</dbReference>
<sequence>MTGIRAEFRYTADRQYQVVVSARGRTLVSEPFAKMEETGRTADSLATLLTGKTAAEISWARNPAPPWLRPGQFVRTSGIPEDEQPPEAAVVLEFLPYDGVIVNAVESGIGIYAPDELDDAARFSAEELQLLEQRKSGLRLQD</sequence>
<dbReference type="RefSeq" id="WP_231438231.1">
    <property type="nucleotide sequence ID" value="NZ_JAJOMB010000001.1"/>
</dbReference>
<reference evidence="1" key="1">
    <citation type="submission" date="2021-11" db="EMBL/GenBank/DDBJ databases">
        <title>Streptomyces corallinus and Kineosporia corallina sp. nov., two new coral-derived marine actinobacteria.</title>
        <authorList>
            <person name="Buangrab K."/>
            <person name="Sutthacheep M."/>
            <person name="Yeemin T."/>
            <person name="Harunari E."/>
            <person name="Igarashi Y."/>
            <person name="Sripreechasak P."/>
            <person name="Kanchanasin P."/>
            <person name="Tanasupawat S."/>
            <person name="Phongsopitanun W."/>
        </authorList>
    </citation>
    <scope>NUCLEOTIDE SEQUENCE</scope>
    <source>
        <strain evidence="1">JCM 31032</strain>
    </source>
</reference>
<evidence type="ECO:0000313" key="1">
    <source>
        <dbReference type="EMBL" id="MCD5309301.1"/>
    </source>
</evidence>
<keyword evidence="2" id="KW-1185">Reference proteome</keyword>
<name>A0A9X1N8S4_9ACTN</name>
<organism evidence="1 2">
    <name type="scientific">Kineosporia babensis</name>
    <dbReference type="NCBI Taxonomy" id="499548"/>
    <lineage>
        <taxon>Bacteria</taxon>
        <taxon>Bacillati</taxon>
        <taxon>Actinomycetota</taxon>
        <taxon>Actinomycetes</taxon>
        <taxon>Kineosporiales</taxon>
        <taxon>Kineosporiaceae</taxon>
        <taxon>Kineosporia</taxon>
    </lineage>
</organism>
<gene>
    <name evidence="1" type="ORF">LR394_00200</name>
</gene>
<accession>A0A9X1N8S4</accession>
<comment type="caution">
    <text evidence="1">The sequence shown here is derived from an EMBL/GenBank/DDBJ whole genome shotgun (WGS) entry which is preliminary data.</text>
</comment>
<evidence type="ECO:0000313" key="2">
    <source>
        <dbReference type="Proteomes" id="UP001138997"/>
    </source>
</evidence>